<feature type="domain" description="Cadherin" evidence="1">
    <location>
        <begin position="140"/>
        <end position="241"/>
    </location>
</feature>
<dbReference type="NCBIfam" id="TIGR03661">
    <property type="entry name" value="T1SS_VCA0849"/>
    <property type="match status" value="1"/>
</dbReference>
<proteinExistence type="predicted"/>
<name>A0AAQ3LD95_9BACT</name>
<dbReference type="KEGG" id="puo:RZN69_10895"/>
<dbReference type="PROSITE" id="PS50268">
    <property type="entry name" value="CADHERIN_2"/>
    <property type="match status" value="1"/>
</dbReference>
<protein>
    <submittedName>
        <fullName evidence="2">Type I secretion C-terminal target domain-containing protein</fullName>
    </submittedName>
</protein>
<dbReference type="SUPFAM" id="SSF141072">
    <property type="entry name" value="CalX-like"/>
    <property type="match status" value="1"/>
</dbReference>
<reference evidence="2 3" key="1">
    <citation type="submission" date="2023-10" db="EMBL/GenBank/DDBJ databases">
        <title>Rubellicoccus peritrichatus gen. nov., sp. nov., isolated from an algae of coral reef tank.</title>
        <authorList>
            <person name="Luo J."/>
        </authorList>
    </citation>
    <scope>NUCLEOTIDE SEQUENCE [LARGE SCALE GENOMIC DNA]</scope>
    <source>
        <strain evidence="2 3">CR14</strain>
    </source>
</reference>
<dbReference type="RefSeq" id="WP_317836158.1">
    <property type="nucleotide sequence ID" value="NZ_CP136920.1"/>
</dbReference>
<dbReference type="Proteomes" id="UP001304300">
    <property type="component" value="Chromosome"/>
</dbReference>
<sequence length="1207" mass="131485">MKFRTSILLLFALNTVDAGIPEPDFLIYGKIIDTGAGQPIEVDEGQLRWSMNSEGDDLTFETEVRVFGEETTFSYIITIPAETGFSEFLAETEIDLGDQAEHLSSWTIELDYNGATYPVTVDRSFSNRIQLSQGTRGRSFRIDLDVHLPVIDTDGDGLPDFYEDQYDELDKLVADATLDADGDLISNYDEFLQNTDPSLASTAPEILSTRLMAPLSGISMLRIDVADLDDNPKIDTENPSFTNADSLSYTLLDLESSFTLLKFNSSSAGNNEPAAFEVMSLGDTFSHADLLQGKVLLQHDGNSINDGFIQLNLTDGLNPAIDVTLPIIVWSPDGPDGEEITEWIYPLAGQYSVFGESVASTPLDGQPALLFSGDKFYSQPTAEWMGNGDWQILAVVNSSSVANQGLLATPNGALNLITGDDLQFPGHVRLAGTLGGAISEHATDSMLFVDASRKNQAIRLATNNSSRDRSFGLDETPALPSQDLLGKDAAGNYFEGGLHELIVFPDTLNPVALAEAMAYLKARWKDCIVVDALQSNHYFFGSAPSSQLSNEDYEQQFVTNFGFETSHLLLAWNRNVAFWGGHADDEFWFGGGAGWVRGGGGADRFVLVQTGAEQEIVDFDEASGDVLDLQYLFDAVSSGEINDYIKINPEGGDAVVSVFTNGDPTTQPEALIRLTGRADLNQSQLPILYAIGALNAGGLRPALDLSITSIDPEAVEVDEKPASIDIIATGQGLAANKHLHLDIDTTMTLGEDFELMAEVYDDDLGEYQTVSLNDYRIPVSLAPADDQIRFWVQPIANQITQEARQLSISLVDQAGRYSLAQDTDTLQVSLIDGLPYLLIEPSINELDPTVAGEGFRVTRVGATDTPLTFQVSLEGTAINGTDYTYISSEQTFSAGAEETLVPVNALRYALSENANIVAMRLTPQTHYQLKAPSVADIALKTEVVVINLDAIQAKAILDDAQPEARFFLQLSGPQTNQVTMVPLLFNGTANLRDYQIISVSPSGFETPVSVDSVSRTGNIFLLPGESYCIIKMIPNSNVNLAGAGKTVDISLDTPFNGAKYENGTRNRVMLFIVGDFETWATAQNDGIPVTDLETWALQKAHSAGLPNLIAYALGLAPEEAMHKDANIEIQPTGNGELEFWVPYYDGVSGIDLYLQETDDLDLAWKQMQSLSLDRIETKNEQRFRVYKGSLSTQETLFIRQVAEVVPN</sequence>
<evidence type="ECO:0000259" key="1">
    <source>
        <dbReference type="PROSITE" id="PS50268"/>
    </source>
</evidence>
<dbReference type="InterPro" id="IPR002126">
    <property type="entry name" value="Cadherin-like_dom"/>
</dbReference>
<dbReference type="Gene3D" id="2.60.40.2030">
    <property type="match status" value="1"/>
</dbReference>
<dbReference type="InterPro" id="IPR038081">
    <property type="entry name" value="CalX-like_sf"/>
</dbReference>
<organism evidence="2 3">
    <name type="scientific">Rubellicoccus peritrichatus</name>
    <dbReference type="NCBI Taxonomy" id="3080537"/>
    <lineage>
        <taxon>Bacteria</taxon>
        <taxon>Pseudomonadati</taxon>
        <taxon>Verrucomicrobiota</taxon>
        <taxon>Opitutia</taxon>
        <taxon>Puniceicoccales</taxon>
        <taxon>Cerasicoccaceae</taxon>
        <taxon>Rubellicoccus</taxon>
    </lineage>
</organism>
<accession>A0AAQ3LD95</accession>
<dbReference type="InterPro" id="IPR011049">
    <property type="entry name" value="Serralysin-like_metalloprot_C"/>
</dbReference>
<dbReference type="AlphaFoldDB" id="A0AAQ3LD95"/>
<evidence type="ECO:0000313" key="3">
    <source>
        <dbReference type="Proteomes" id="UP001304300"/>
    </source>
</evidence>
<dbReference type="SUPFAM" id="SSF51120">
    <property type="entry name" value="beta-Roll"/>
    <property type="match status" value="1"/>
</dbReference>
<dbReference type="Gene3D" id="2.150.10.10">
    <property type="entry name" value="Serralysin-like metalloprotease, C-terminal"/>
    <property type="match status" value="1"/>
</dbReference>
<dbReference type="EMBL" id="CP136920">
    <property type="protein sequence ID" value="WOO43595.1"/>
    <property type="molecule type" value="Genomic_DNA"/>
</dbReference>
<dbReference type="InterPro" id="IPR019960">
    <property type="entry name" value="T1SS_VCA0849"/>
</dbReference>
<evidence type="ECO:0000313" key="2">
    <source>
        <dbReference type="EMBL" id="WOO43595.1"/>
    </source>
</evidence>
<gene>
    <name evidence="2" type="ORF">RZN69_10895</name>
</gene>
<dbReference type="GO" id="GO:0016020">
    <property type="term" value="C:membrane"/>
    <property type="evidence" value="ECO:0007669"/>
    <property type="project" value="InterPro"/>
</dbReference>
<keyword evidence="3" id="KW-1185">Reference proteome</keyword>
<dbReference type="GO" id="GO:0005509">
    <property type="term" value="F:calcium ion binding"/>
    <property type="evidence" value="ECO:0007669"/>
    <property type="project" value="InterPro"/>
</dbReference>
<dbReference type="GO" id="GO:0007156">
    <property type="term" value="P:homophilic cell adhesion via plasma membrane adhesion molecules"/>
    <property type="evidence" value="ECO:0007669"/>
    <property type="project" value="InterPro"/>
</dbReference>